<dbReference type="Pfam" id="PF09500">
    <property type="entry name" value="YiiD_C"/>
    <property type="match status" value="1"/>
</dbReference>
<dbReference type="InterPro" id="IPR029069">
    <property type="entry name" value="HotDog_dom_sf"/>
</dbReference>
<dbReference type="AlphaFoldDB" id="A0A6G8JHI7"/>
<dbReference type="KEGG" id="mgra:A4G16_03155"/>
<dbReference type="SUPFAM" id="SSF54637">
    <property type="entry name" value="Thioesterase/thiol ester dehydrase-isomerase"/>
    <property type="match status" value="1"/>
</dbReference>
<dbReference type="EMBL" id="CP015030">
    <property type="protein sequence ID" value="QIM66443.1"/>
    <property type="molecule type" value="Genomic_DNA"/>
</dbReference>
<protein>
    <recommendedName>
        <fullName evidence="1">Thioesterase putative domain-containing protein</fullName>
    </recommendedName>
</protein>
<proteinExistence type="predicted"/>
<dbReference type="Gene3D" id="3.10.129.10">
    <property type="entry name" value="Hotdog Thioesterase"/>
    <property type="match status" value="1"/>
</dbReference>
<name>A0A6G8JHI7_9PAST</name>
<dbReference type="Proteomes" id="UP000501366">
    <property type="component" value="Chromosome"/>
</dbReference>
<evidence type="ECO:0000313" key="2">
    <source>
        <dbReference type="EMBL" id="QIM66443.1"/>
    </source>
</evidence>
<evidence type="ECO:0000259" key="1">
    <source>
        <dbReference type="Pfam" id="PF09500"/>
    </source>
</evidence>
<accession>A0A6G8JHI7</accession>
<evidence type="ECO:0000313" key="3">
    <source>
        <dbReference type="Proteomes" id="UP000501366"/>
    </source>
</evidence>
<dbReference type="NCBIfam" id="TIGR02447">
    <property type="entry name" value="yiiD_Cterm"/>
    <property type="match status" value="1"/>
</dbReference>
<gene>
    <name evidence="2" type="ORF">A4G16_03155</name>
</gene>
<dbReference type="InterPro" id="IPR012660">
    <property type="entry name" value="YiiD_C"/>
</dbReference>
<organism evidence="2 3">
    <name type="scientific">Mannheimia granulomatis</name>
    <dbReference type="NCBI Taxonomy" id="85402"/>
    <lineage>
        <taxon>Bacteria</taxon>
        <taxon>Pseudomonadati</taxon>
        <taxon>Pseudomonadota</taxon>
        <taxon>Gammaproteobacteria</taxon>
        <taxon>Pasteurellales</taxon>
        <taxon>Pasteurellaceae</taxon>
        <taxon>Mannheimia</taxon>
    </lineage>
</organism>
<reference evidence="2 3" key="1">
    <citation type="submission" date="2016-03" db="EMBL/GenBank/DDBJ databases">
        <authorList>
            <person name="Bojesen A.M."/>
            <person name="Planet P."/>
            <person name="Hansen M.J."/>
        </authorList>
    </citation>
    <scope>NUCLEOTIDE SEQUENCE [LARGE SCALE GENOMIC DNA]</scope>
    <source>
        <strain evidence="2 3">B 234/94</strain>
    </source>
</reference>
<feature type="domain" description="Thioesterase putative" evidence="1">
    <location>
        <begin position="25"/>
        <end position="162"/>
    </location>
</feature>
<dbReference type="RefSeq" id="WP_165888670.1">
    <property type="nucleotide sequence ID" value="NZ_CP015030.1"/>
</dbReference>
<sequence length="167" mass="18815">MSVFDKNDLTNQFEQAVKSPESELNTLQEWLYQQIPAIALLDVRLEQADLQAVRLRANFAKNCNHHNTMFGGSIALIATACGWVSAFVQSNYNVHIVIKQSEIDYILPVTTDLVALCQPVSVEQIKKCQKMLQRFGKGSLNIECRLLSNNQLSAHWRGEFVIYSGKG</sequence>